<sequence length="349" mass="40303">MINILEHVVLYCLSKLGKERSSSSVFHLLNGKKSSQTIQDSHLFQLDSFFHTAHHLTREQYESIISKLIKHEFIYISGDQQVGISESGQLLIHELYSMYPFLKNLQGGRYHNCLQFWERLSLLIQVCSNQINNQTSYIPVQKNKDTQNWIKHLFATSEGNSKNFPHELLRELQALLESSELKIDPSVLVARLSGFESIGLTEMQTIEMLGIEENNYRFQFQALLHFLMSSIEENPSAYPLLARMAVTDEFQQLTASAKKTFELIKKGKGIVEIGRIRKLKESTIQDHIVEIALFVNGFNIDRFVEVPLQERIKEAIQKASSKQLRKIREIIDVDYFQIRLVIAKFGDLL</sequence>
<feature type="domain" description="Helicase Helix-turn-helix" evidence="1">
    <location>
        <begin position="256"/>
        <end position="342"/>
    </location>
</feature>
<name>A0ABV6L078_9BACI</name>
<dbReference type="RefSeq" id="WP_160547111.1">
    <property type="nucleotide sequence ID" value="NZ_JBHLUU010000124.1"/>
</dbReference>
<dbReference type="Pfam" id="PF14493">
    <property type="entry name" value="HTH_40"/>
    <property type="match status" value="1"/>
</dbReference>
<dbReference type="InterPro" id="IPR029491">
    <property type="entry name" value="Helicase_HTH"/>
</dbReference>
<gene>
    <name evidence="2" type="ORF">ACFFHF_21265</name>
</gene>
<evidence type="ECO:0000313" key="2">
    <source>
        <dbReference type="EMBL" id="MFC0477721.1"/>
    </source>
</evidence>
<organism evidence="2 3">
    <name type="scientific">Robertmurraya beringensis</name>
    <dbReference type="NCBI Taxonomy" id="641660"/>
    <lineage>
        <taxon>Bacteria</taxon>
        <taxon>Bacillati</taxon>
        <taxon>Bacillota</taxon>
        <taxon>Bacilli</taxon>
        <taxon>Bacillales</taxon>
        <taxon>Bacillaceae</taxon>
        <taxon>Robertmurraya</taxon>
    </lineage>
</organism>
<dbReference type="InterPro" id="IPR008308">
    <property type="entry name" value="YpbB-like"/>
</dbReference>
<dbReference type="EMBL" id="JBHLUU010000124">
    <property type="protein sequence ID" value="MFC0477721.1"/>
    <property type="molecule type" value="Genomic_DNA"/>
</dbReference>
<accession>A0ABV6L078</accession>
<evidence type="ECO:0000259" key="1">
    <source>
        <dbReference type="Pfam" id="PF14493"/>
    </source>
</evidence>
<protein>
    <submittedName>
        <fullName evidence="2">Helix-turn-helix domain-containing protein</fullName>
    </submittedName>
</protein>
<dbReference type="Proteomes" id="UP001589738">
    <property type="component" value="Unassembled WGS sequence"/>
</dbReference>
<proteinExistence type="predicted"/>
<evidence type="ECO:0000313" key="3">
    <source>
        <dbReference type="Proteomes" id="UP001589738"/>
    </source>
</evidence>
<reference evidence="2 3" key="1">
    <citation type="submission" date="2024-09" db="EMBL/GenBank/DDBJ databases">
        <authorList>
            <person name="Sun Q."/>
            <person name="Mori K."/>
        </authorList>
    </citation>
    <scope>NUCLEOTIDE SEQUENCE [LARGE SCALE GENOMIC DNA]</scope>
    <source>
        <strain evidence="2 3">CGMCC 1.9126</strain>
    </source>
</reference>
<keyword evidence="3" id="KW-1185">Reference proteome</keyword>
<dbReference type="PIRSF" id="PIRSF021350">
    <property type="entry name" value="UCP021350"/>
    <property type="match status" value="1"/>
</dbReference>
<comment type="caution">
    <text evidence="2">The sequence shown here is derived from an EMBL/GenBank/DDBJ whole genome shotgun (WGS) entry which is preliminary data.</text>
</comment>